<evidence type="ECO:0000313" key="2">
    <source>
        <dbReference type="Proteomes" id="UP000499080"/>
    </source>
</evidence>
<sequence>MKDDTPPHFYHEMHQHLNDTILTILHPLRILSKLYMKDSVHVPPMSSTLQDLRGRIVTAVSSITRDQLLLVWQEMNCRFYLRRITTGAHVECIKKTLNFPLSND</sequence>
<keyword evidence="2" id="KW-1185">Reference proteome</keyword>
<dbReference type="Proteomes" id="UP000499080">
    <property type="component" value="Unassembled WGS sequence"/>
</dbReference>
<dbReference type="AlphaFoldDB" id="A0A4Y2BU66"/>
<accession>A0A4Y2BU66</accession>
<reference evidence="1 2" key="1">
    <citation type="journal article" date="2019" name="Sci. Rep.">
        <title>Orb-weaving spider Araneus ventricosus genome elucidates the spidroin gene catalogue.</title>
        <authorList>
            <person name="Kono N."/>
            <person name="Nakamura H."/>
            <person name="Ohtoshi R."/>
            <person name="Moran D.A.P."/>
            <person name="Shinohara A."/>
            <person name="Yoshida Y."/>
            <person name="Fujiwara M."/>
            <person name="Mori M."/>
            <person name="Tomita M."/>
            <person name="Arakawa K."/>
        </authorList>
    </citation>
    <scope>NUCLEOTIDE SEQUENCE [LARGE SCALE GENOMIC DNA]</scope>
</reference>
<gene>
    <name evidence="1" type="ORF">AVEN_197519_1</name>
</gene>
<organism evidence="1 2">
    <name type="scientific">Araneus ventricosus</name>
    <name type="common">Orbweaver spider</name>
    <name type="synonym">Epeira ventricosa</name>
    <dbReference type="NCBI Taxonomy" id="182803"/>
    <lineage>
        <taxon>Eukaryota</taxon>
        <taxon>Metazoa</taxon>
        <taxon>Ecdysozoa</taxon>
        <taxon>Arthropoda</taxon>
        <taxon>Chelicerata</taxon>
        <taxon>Arachnida</taxon>
        <taxon>Araneae</taxon>
        <taxon>Araneomorphae</taxon>
        <taxon>Entelegynae</taxon>
        <taxon>Araneoidea</taxon>
        <taxon>Araneidae</taxon>
        <taxon>Araneus</taxon>
    </lineage>
</organism>
<protein>
    <submittedName>
        <fullName evidence="1">Uncharacterized protein</fullName>
    </submittedName>
</protein>
<comment type="caution">
    <text evidence="1">The sequence shown here is derived from an EMBL/GenBank/DDBJ whole genome shotgun (WGS) entry which is preliminary data.</text>
</comment>
<proteinExistence type="predicted"/>
<name>A0A4Y2BU66_ARAVE</name>
<dbReference type="EMBL" id="BGPR01000106">
    <property type="protein sequence ID" value="GBL94836.1"/>
    <property type="molecule type" value="Genomic_DNA"/>
</dbReference>
<evidence type="ECO:0000313" key="1">
    <source>
        <dbReference type="EMBL" id="GBL94836.1"/>
    </source>
</evidence>
<dbReference type="OrthoDB" id="6766291at2759"/>